<sequence>MWKNIAKEAWRQTLLVAKFLSILHISSTYVCSSILVYGPSMLPTLNMSGDVLLVEHLSKRFGKLVPGDIVVVRSPLNPNKSVTKRILAVEGDPVTFLVEPRQHHQHGYHSLVVPKGHVWIQGDNMYASADSRHFGPVPYGLIKGRAFCRVCFLSSLLLLISEYF</sequence>
<evidence type="ECO:0000313" key="11">
    <source>
        <dbReference type="EMBL" id="KAK6945631.1"/>
    </source>
</evidence>
<comment type="function">
    <text evidence="7">Catalyzes the removal of transit peptides required for the targeting of proteins from the mitochondrial matrix, across the inner membrane, into the inter-membrane space.</text>
</comment>
<dbReference type="PANTHER" id="PTHR12383:SF16">
    <property type="entry name" value="MITOCHONDRIAL INNER MEMBRANE PROTEASE SUBUNIT 1"/>
    <property type="match status" value="1"/>
</dbReference>
<evidence type="ECO:0000256" key="1">
    <source>
        <dbReference type="ARBA" id="ARBA00004273"/>
    </source>
</evidence>
<keyword evidence="12" id="KW-1185">Reference proteome</keyword>
<evidence type="ECO:0000313" key="12">
    <source>
        <dbReference type="Proteomes" id="UP001370490"/>
    </source>
</evidence>
<dbReference type="GO" id="GO:0006627">
    <property type="term" value="P:protein processing involved in protein targeting to mitochondrion"/>
    <property type="evidence" value="ECO:0007669"/>
    <property type="project" value="TreeGrafter"/>
</dbReference>
<accession>A0AAN8ZPS4</accession>
<reference evidence="11 12" key="1">
    <citation type="submission" date="2023-12" db="EMBL/GenBank/DDBJ databases">
        <title>A high-quality genome assembly for Dillenia turbinata (Dilleniales).</title>
        <authorList>
            <person name="Chanderbali A."/>
        </authorList>
    </citation>
    <scope>NUCLEOTIDE SEQUENCE [LARGE SCALE GENOMIC DNA]</scope>
    <source>
        <strain evidence="11">LSX21</strain>
        <tissue evidence="11">Leaf</tissue>
    </source>
</reference>
<proteinExistence type="inferred from homology"/>
<dbReference type="InterPro" id="IPR000223">
    <property type="entry name" value="Pept_S26A_signal_pept_1"/>
</dbReference>
<evidence type="ECO:0000256" key="2">
    <source>
        <dbReference type="ARBA" id="ARBA00022792"/>
    </source>
</evidence>
<dbReference type="InterPro" id="IPR052064">
    <property type="entry name" value="Mito_IMP1_subunit"/>
</dbReference>
<dbReference type="GO" id="GO:0042720">
    <property type="term" value="C:mitochondrial inner membrane peptidase complex"/>
    <property type="evidence" value="ECO:0007669"/>
    <property type="project" value="TreeGrafter"/>
</dbReference>
<protein>
    <submittedName>
        <fullName evidence="11">Peptidase S26</fullName>
    </submittedName>
</protein>
<dbReference type="GO" id="GO:0006465">
    <property type="term" value="P:signal peptide processing"/>
    <property type="evidence" value="ECO:0007669"/>
    <property type="project" value="InterPro"/>
</dbReference>
<evidence type="ECO:0000256" key="4">
    <source>
        <dbReference type="ARBA" id="ARBA00023128"/>
    </source>
</evidence>
<dbReference type="SUPFAM" id="SSF51306">
    <property type="entry name" value="LexA/Signal peptidase"/>
    <property type="match status" value="1"/>
</dbReference>
<keyword evidence="5" id="KW-0472">Membrane</keyword>
<evidence type="ECO:0000256" key="8">
    <source>
        <dbReference type="ARBA" id="ARBA00064368"/>
    </source>
</evidence>
<feature type="domain" description="Peptidase S26" evidence="10">
    <location>
        <begin position="106"/>
        <end position="150"/>
    </location>
</feature>
<keyword evidence="2" id="KW-0999">Mitochondrion inner membrane</keyword>
<dbReference type="InterPro" id="IPR019533">
    <property type="entry name" value="Peptidase_S26"/>
</dbReference>
<dbReference type="CDD" id="cd06530">
    <property type="entry name" value="S26_SPase_I"/>
    <property type="match status" value="1"/>
</dbReference>
<name>A0AAN8ZPS4_9MAGN</name>
<dbReference type="GO" id="GO:0004252">
    <property type="term" value="F:serine-type endopeptidase activity"/>
    <property type="evidence" value="ECO:0007669"/>
    <property type="project" value="InterPro"/>
</dbReference>
<evidence type="ECO:0000256" key="5">
    <source>
        <dbReference type="ARBA" id="ARBA00023136"/>
    </source>
</evidence>
<feature type="domain" description="Peptidase S26" evidence="10">
    <location>
        <begin position="16"/>
        <end position="95"/>
    </location>
</feature>
<dbReference type="Gene3D" id="2.10.109.10">
    <property type="entry name" value="Umud Fragment, subunit A"/>
    <property type="match status" value="1"/>
</dbReference>
<dbReference type="EMBL" id="JBAMMX010000002">
    <property type="protein sequence ID" value="KAK6945631.1"/>
    <property type="molecule type" value="Genomic_DNA"/>
</dbReference>
<comment type="similarity">
    <text evidence="6">Belongs to the peptidase S26 family. IMP1 subfamily.</text>
</comment>
<feature type="active site" evidence="9">
    <location>
        <position position="40"/>
    </location>
</feature>
<dbReference type="PROSITE" id="PS00761">
    <property type="entry name" value="SPASE_I_3"/>
    <property type="match status" value="1"/>
</dbReference>
<keyword evidence="4" id="KW-0496">Mitochondrion</keyword>
<dbReference type="PRINTS" id="PR00727">
    <property type="entry name" value="LEADERPTASE"/>
</dbReference>
<evidence type="ECO:0000256" key="9">
    <source>
        <dbReference type="PIRSR" id="PIRSR600223-1"/>
    </source>
</evidence>
<organism evidence="11 12">
    <name type="scientific">Dillenia turbinata</name>
    <dbReference type="NCBI Taxonomy" id="194707"/>
    <lineage>
        <taxon>Eukaryota</taxon>
        <taxon>Viridiplantae</taxon>
        <taxon>Streptophyta</taxon>
        <taxon>Embryophyta</taxon>
        <taxon>Tracheophyta</taxon>
        <taxon>Spermatophyta</taxon>
        <taxon>Magnoliopsida</taxon>
        <taxon>eudicotyledons</taxon>
        <taxon>Gunneridae</taxon>
        <taxon>Pentapetalae</taxon>
        <taxon>Dilleniales</taxon>
        <taxon>Dilleniaceae</taxon>
        <taxon>Dillenia</taxon>
    </lineage>
</organism>
<evidence type="ECO:0000256" key="3">
    <source>
        <dbReference type="ARBA" id="ARBA00022801"/>
    </source>
</evidence>
<comment type="caution">
    <text evidence="11">The sequence shown here is derived from an EMBL/GenBank/DDBJ whole genome shotgun (WGS) entry which is preliminary data.</text>
</comment>
<comment type="subunit">
    <text evidence="8">Heterodimer of 2 subunits, IMP1A/B and IMP12.</text>
</comment>
<dbReference type="FunFam" id="2.10.109.10:FF:000014">
    <property type="entry name" value="Inner membrane protease subunit 1"/>
    <property type="match status" value="1"/>
</dbReference>
<dbReference type="AlphaFoldDB" id="A0AAN8ZPS4"/>
<evidence type="ECO:0000259" key="10">
    <source>
        <dbReference type="Pfam" id="PF10502"/>
    </source>
</evidence>
<evidence type="ECO:0000256" key="7">
    <source>
        <dbReference type="ARBA" id="ARBA00054895"/>
    </source>
</evidence>
<keyword evidence="3" id="KW-0378">Hydrolase</keyword>
<evidence type="ECO:0000256" key="6">
    <source>
        <dbReference type="ARBA" id="ARBA00038445"/>
    </source>
</evidence>
<feature type="active site" evidence="9">
    <location>
        <position position="84"/>
    </location>
</feature>
<dbReference type="InterPro" id="IPR036286">
    <property type="entry name" value="LexA/Signal_pep-like_sf"/>
</dbReference>
<dbReference type="Pfam" id="PF10502">
    <property type="entry name" value="Peptidase_S26"/>
    <property type="match status" value="2"/>
</dbReference>
<gene>
    <name evidence="11" type="ORF">RJ641_013175</name>
</gene>
<dbReference type="InterPro" id="IPR019758">
    <property type="entry name" value="Pept_S26A_signal_pept_1_CS"/>
</dbReference>
<dbReference type="PANTHER" id="PTHR12383">
    <property type="entry name" value="PROTEASE FAMILY S26 MITOCHONDRIAL INNER MEMBRANE PROTEASE-RELATED"/>
    <property type="match status" value="1"/>
</dbReference>
<comment type="subcellular location">
    <subcellularLocation>
        <location evidence="1">Mitochondrion inner membrane</location>
    </subcellularLocation>
</comment>
<dbReference type="Proteomes" id="UP001370490">
    <property type="component" value="Unassembled WGS sequence"/>
</dbReference>
<dbReference type="NCBIfam" id="TIGR02227">
    <property type="entry name" value="sigpep_I_bact"/>
    <property type="match status" value="1"/>
</dbReference>